<sequence length="243" mass="27826">MGDIDSIMTVLRQWYHDMRKEEEARKEAEKFEQEDLERKASILRPLRISHFRFAETSRARGGLTLPYPPQCRASKTCKENLENFLIWKFMHFEREALRLRLEEAKQLEDDTTQKPDRGTTSSPDQQARDGSQEADSRPQRQKSGDQTDSSNKPQRTLSASEKRAIDAEKRAQWRQQRMRELEEDALKAQIVIAQVKAMSASSLESLPLASPDANRKSPSSSDNEAQQDSGLRRTSNGSTNKST</sequence>
<feature type="compositionally biased region" description="Basic and acidic residues" evidence="1">
    <location>
        <begin position="126"/>
        <end position="145"/>
    </location>
</feature>
<evidence type="ECO:0000313" key="2">
    <source>
        <dbReference type="EMBL" id="EDO28515.1"/>
    </source>
</evidence>
<dbReference type="HOGENOM" id="CLU_1143743_0_0_1"/>
<dbReference type="eggNOG" id="KOG0619">
    <property type="taxonomic scope" value="Eukaryota"/>
</dbReference>
<keyword evidence="3" id="KW-1185">Reference proteome</keyword>
<feature type="compositionally biased region" description="Polar residues" evidence="1">
    <location>
        <begin position="146"/>
        <end position="159"/>
    </location>
</feature>
<dbReference type="STRING" id="45351.A7T688"/>
<evidence type="ECO:0000313" key="3">
    <source>
        <dbReference type="Proteomes" id="UP000001593"/>
    </source>
</evidence>
<dbReference type="AlphaFoldDB" id="A7T688"/>
<dbReference type="Proteomes" id="UP000001593">
    <property type="component" value="Unassembled WGS sequence"/>
</dbReference>
<proteinExistence type="predicted"/>
<feature type="region of interest" description="Disordered" evidence="1">
    <location>
        <begin position="203"/>
        <end position="243"/>
    </location>
</feature>
<feature type="compositionally biased region" description="Polar residues" evidence="1">
    <location>
        <begin position="216"/>
        <end position="243"/>
    </location>
</feature>
<feature type="region of interest" description="Disordered" evidence="1">
    <location>
        <begin position="106"/>
        <end position="171"/>
    </location>
</feature>
<reference evidence="2 3" key="1">
    <citation type="journal article" date="2007" name="Science">
        <title>Sea anemone genome reveals ancestral eumetazoan gene repertoire and genomic organization.</title>
        <authorList>
            <person name="Putnam N.H."/>
            <person name="Srivastava M."/>
            <person name="Hellsten U."/>
            <person name="Dirks B."/>
            <person name="Chapman J."/>
            <person name="Salamov A."/>
            <person name="Terry A."/>
            <person name="Shapiro H."/>
            <person name="Lindquist E."/>
            <person name="Kapitonov V.V."/>
            <person name="Jurka J."/>
            <person name="Genikhovich G."/>
            <person name="Grigoriev I.V."/>
            <person name="Lucas S.M."/>
            <person name="Steele R.E."/>
            <person name="Finnerty J.R."/>
            <person name="Technau U."/>
            <person name="Martindale M.Q."/>
            <person name="Rokhsar D.S."/>
        </authorList>
    </citation>
    <scope>NUCLEOTIDE SEQUENCE [LARGE SCALE GENOMIC DNA]</scope>
    <source>
        <strain evidence="3">CH2 X CH6</strain>
    </source>
</reference>
<organism evidence="2 3">
    <name type="scientific">Nematostella vectensis</name>
    <name type="common">Starlet sea anemone</name>
    <dbReference type="NCBI Taxonomy" id="45351"/>
    <lineage>
        <taxon>Eukaryota</taxon>
        <taxon>Metazoa</taxon>
        <taxon>Cnidaria</taxon>
        <taxon>Anthozoa</taxon>
        <taxon>Hexacorallia</taxon>
        <taxon>Actiniaria</taxon>
        <taxon>Edwardsiidae</taxon>
        <taxon>Nematostella</taxon>
    </lineage>
</organism>
<dbReference type="EMBL" id="DS471468">
    <property type="protein sequence ID" value="EDO28515.1"/>
    <property type="molecule type" value="Genomic_DNA"/>
</dbReference>
<name>A7T688_NEMVE</name>
<feature type="compositionally biased region" description="Basic and acidic residues" evidence="1">
    <location>
        <begin position="106"/>
        <end position="117"/>
    </location>
</feature>
<protein>
    <submittedName>
        <fullName evidence="2">Uncharacterized protein</fullName>
    </submittedName>
</protein>
<gene>
    <name evidence="2" type="ORF">NEMVEDRAFT_v1g222913</name>
</gene>
<feature type="compositionally biased region" description="Basic and acidic residues" evidence="1">
    <location>
        <begin position="160"/>
        <end position="171"/>
    </location>
</feature>
<evidence type="ECO:0000256" key="1">
    <source>
        <dbReference type="SAM" id="MobiDB-lite"/>
    </source>
</evidence>
<dbReference type="InParanoid" id="A7T688"/>
<accession>A7T688</accession>